<sequence>MVNKVSRYIPPPKPSILTTEAQTTSEVPQPIDPNAKPTLDPPPSDKQNATRKPVSDQGGTPNDRPAWYPFRTLQDFKQAKIFVQGNTPDSQVNRQLEYIHTEHGSGKLTMRTARDMHRILEEAAQFEDIDNFEKEDLHVPYKTDDLRSYTLRFREAWPLVHRLLEDEELRGKVQLYPEKRFIKRPNRNGNMRVINEVWTADDWDEMQTAVGKDRVVINITIYADATQLNAFGTHKAWTMYGWLNNVSRTIRRTRSKGGAFLLAFLPSVPGLKHDDSSHLATHRARVYHAAAKKVIESMEIPAKYGAIFDCEHCGKTVEVMGHPCVTCFSMDLEEKYRAAGLLGTQSKYVCPICLVPHEDLNNFRGSWPARNQRSAEALIKEASALSTQKDRREKLASQSLRLISNAFFGVCGYVFDLYRAFAADPLHEIEQGVYGKHIWPWLLEHILDKDMQDHVDAHFIALPPFPHIHHFPNGVTSLQYITAREHSTILRYLAPAITGLITAQEHLILPLIRHLACILVLVRFESHTDDTLALLEERIQLFGHFAQAVEDAGLEISFNFPKYHTIMKHMVDHIRAKGTVDNYGTDLGEALHPQTKRDWRRSNHQPATAEDQMLRMARERDIIMQVQARIDAAQERAMFKSAEEAQAPGKQSAKAIGPVAPHLLLGAPQRSIRVNAYAKQLKDDGINISQFHDHLMQFLWRHLAQSSMPDNVLLCRVVPHRALRVSYICQVSAEHKTDIIHVAPNWRNTGSRYDHAMIQGARPSKPMFAELSAMFTLDVLSTVYKIGIVKFYGHLGRHLLSDYIQLERLASYDFVFLGTIIRAAHILPPTAFYARSVVQDLVDGDMYLRLINTK</sequence>
<gene>
    <name evidence="1" type="ORF">NM688_g7726</name>
</gene>
<protein>
    <submittedName>
        <fullName evidence="1">Uncharacterized protein</fullName>
    </submittedName>
</protein>
<comment type="caution">
    <text evidence="1">The sequence shown here is derived from an EMBL/GenBank/DDBJ whole genome shotgun (WGS) entry which is preliminary data.</text>
</comment>
<organism evidence="1 2">
    <name type="scientific">Phlebia brevispora</name>
    <dbReference type="NCBI Taxonomy" id="194682"/>
    <lineage>
        <taxon>Eukaryota</taxon>
        <taxon>Fungi</taxon>
        <taxon>Dikarya</taxon>
        <taxon>Basidiomycota</taxon>
        <taxon>Agaricomycotina</taxon>
        <taxon>Agaricomycetes</taxon>
        <taxon>Polyporales</taxon>
        <taxon>Meruliaceae</taxon>
        <taxon>Phlebia</taxon>
    </lineage>
</organism>
<proteinExistence type="predicted"/>
<name>A0ACC1S1V3_9APHY</name>
<dbReference type="Proteomes" id="UP001148662">
    <property type="component" value="Unassembled WGS sequence"/>
</dbReference>
<evidence type="ECO:0000313" key="2">
    <source>
        <dbReference type="Proteomes" id="UP001148662"/>
    </source>
</evidence>
<reference evidence="1" key="1">
    <citation type="submission" date="2022-07" db="EMBL/GenBank/DDBJ databases">
        <title>Genome Sequence of Phlebia brevispora.</title>
        <authorList>
            <person name="Buettner E."/>
        </authorList>
    </citation>
    <scope>NUCLEOTIDE SEQUENCE</scope>
    <source>
        <strain evidence="1">MPL23</strain>
    </source>
</reference>
<accession>A0ACC1S1V3</accession>
<dbReference type="EMBL" id="JANHOG010001883">
    <property type="protein sequence ID" value="KAJ3530334.1"/>
    <property type="molecule type" value="Genomic_DNA"/>
</dbReference>
<keyword evidence="2" id="KW-1185">Reference proteome</keyword>
<evidence type="ECO:0000313" key="1">
    <source>
        <dbReference type="EMBL" id="KAJ3530334.1"/>
    </source>
</evidence>